<keyword evidence="1" id="KW-0812">Transmembrane</keyword>
<comment type="caution">
    <text evidence="2">The sequence shown here is derived from an EMBL/GenBank/DDBJ whole genome shotgun (WGS) entry which is preliminary data.</text>
</comment>
<name>A0A6A4QFH9_LUPAL</name>
<evidence type="ECO:0000256" key="1">
    <source>
        <dbReference type="SAM" id="Phobius"/>
    </source>
</evidence>
<dbReference type="Proteomes" id="UP000447434">
    <property type="component" value="Chromosome 6"/>
</dbReference>
<dbReference type="AlphaFoldDB" id="A0A6A4QFH9"/>
<keyword evidence="1" id="KW-1133">Transmembrane helix</keyword>
<dbReference type="EMBL" id="WOCE01000006">
    <property type="protein sequence ID" value="KAE9612309.1"/>
    <property type="molecule type" value="Genomic_DNA"/>
</dbReference>
<feature type="transmembrane region" description="Helical" evidence="1">
    <location>
        <begin position="58"/>
        <end position="81"/>
    </location>
</feature>
<accession>A0A6A4QFH9</accession>
<keyword evidence="1" id="KW-0472">Membrane</keyword>
<proteinExistence type="predicted"/>
<evidence type="ECO:0000313" key="3">
    <source>
        <dbReference type="Proteomes" id="UP000447434"/>
    </source>
</evidence>
<sequence length="98" mass="11324">MYLFWITLSHRGYKCLSSKGKIVISTDVFNEYNFPYASTIKSPYSPSSSQSTHSLEQFLVFTILLTFPHTLLQVVLLHFLLPSLFRLLVLAQPLLFHM</sequence>
<organism evidence="2 3">
    <name type="scientific">Lupinus albus</name>
    <name type="common">White lupine</name>
    <name type="synonym">Lupinus termis</name>
    <dbReference type="NCBI Taxonomy" id="3870"/>
    <lineage>
        <taxon>Eukaryota</taxon>
        <taxon>Viridiplantae</taxon>
        <taxon>Streptophyta</taxon>
        <taxon>Embryophyta</taxon>
        <taxon>Tracheophyta</taxon>
        <taxon>Spermatophyta</taxon>
        <taxon>Magnoliopsida</taxon>
        <taxon>eudicotyledons</taxon>
        <taxon>Gunneridae</taxon>
        <taxon>Pentapetalae</taxon>
        <taxon>rosids</taxon>
        <taxon>fabids</taxon>
        <taxon>Fabales</taxon>
        <taxon>Fabaceae</taxon>
        <taxon>Papilionoideae</taxon>
        <taxon>50 kb inversion clade</taxon>
        <taxon>genistoids sensu lato</taxon>
        <taxon>core genistoids</taxon>
        <taxon>Genisteae</taxon>
        <taxon>Lupinus</taxon>
    </lineage>
</organism>
<protein>
    <submittedName>
        <fullName evidence="2">Uncharacterized protein</fullName>
    </submittedName>
</protein>
<reference evidence="3" key="1">
    <citation type="journal article" date="2020" name="Nat. Commun.">
        <title>Genome sequence of the cluster root forming white lupin.</title>
        <authorList>
            <person name="Hufnagel B."/>
            <person name="Marques A."/>
            <person name="Soriano A."/>
            <person name="Marques L."/>
            <person name="Divol F."/>
            <person name="Doumas P."/>
            <person name="Sallet E."/>
            <person name="Mancinotti D."/>
            <person name="Carrere S."/>
            <person name="Marande W."/>
            <person name="Arribat S."/>
            <person name="Keller J."/>
            <person name="Huneau C."/>
            <person name="Blein T."/>
            <person name="Aime D."/>
            <person name="Laguerre M."/>
            <person name="Taylor J."/>
            <person name="Schubert V."/>
            <person name="Nelson M."/>
            <person name="Geu-Flores F."/>
            <person name="Crespi M."/>
            <person name="Gallardo-Guerrero K."/>
            <person name="Delaux P.-M."/>
            <person name="Salse J."/>
            <person name="Berges H."/>
            <person name="Guyot R."/>
            <person name="Gouzy J."/>
            <person name="Peret B."/>
        </authorList>
    </citation>
    <scope>NUCLEOTIDE SEQUENCE [LARGE SCALE GENOMIC DNA]</scope>
    <source>
        <strain evidence="3">cv. Amiga</strain>
    </source>
</reference>
<evidence type="ECO:0000313" key="2">
    <source>
        <dbReference type="EMBL" id="KAE9612309.1"/>
    </source>
</evidence>
<keyword evidence="3" id="KW-1185">Reference proteome</keyword>
<gene>
    <name evidence="2" type="ORF">Lalb_Chr06g0171631</name>
</gene>